<dbReference type="Pfam" id="PF06042">
    <property type="entry name" value="NTP_transf_6"/>
    <property type="match status" value="1"/>
</dbReference>
<evidence type="ECO:0000313" key="2">
    <source>
        <dbReference type="Proteomes" id="UP000555546"/>
    </source>
</evidence>
<dbReference type="AlphaFoldDB" id="A0A7W9ATP7"/>
<dbReference type="InterPro" id="IPR009267">
    <property type="entry name" value="NTP_transf_6"/>
</dbReference>
<protein>
    <recommendedName>
        <fullName evidence="3">Nucleotidyltransferase family protein</fullName>
    </recommendedName>
</protein>
<dbReference type="Proteomes" id="UP000555546">
    <property type="component" value="Unassembled WGS sequence"/>
</dbReference>
<dbReference type="EMBL" id="JACIJG010000001">
    <property type="protein sequence ID" value="MBB5700415.1"/>
    <property type="molecule type" value="Genomic_DNA"/>
</dbReference>
<reference evidence="1 2" key="1">
    <citation type="submission" date="2020-08" db="EMBL/GenBank/DDBJ databases">
        <title>Genomic Encyclopedia of Type Strains, Phase IV (KMG-IV): sequencing the most valuable type-strain genomes for metagenomic binning, comparative biology and taxonomic classification.</title>
        <authorList>
            <person name="Goeker M."/>
        </authorList>
    </citation>
    <scope>NUCLEOTIDE SEQUENCE [LARGE SCALE GENOMIC DNA]</scope>
    <source>
        <strain evidence="1 2">DSM 26944</strain>
    </source>
</reference>
<evidence type="ECO:0008006" key="3">
    <source>
        <dbReference type="Google" id="ProtNLM"/>
    </source>
</evidence>
<sequence>MNGTPDHLRHAGLPEGEQRDIFSRIILENAMLADALHRLDALAGGKSGFWLVSGALYNSVWNRLSGRSQLHGIKDLDVVYFDDGDLSWEAEDTVIRRGRDVFRDFPLPVEIRNQARVHLWFEKRFGQPYAPLRSATESIERYSTIAHCVGVRLADGDEAAVGGLVIHAPFGLDDIFSFRLRPNRAIDNRETHDTKAARALQFWPELTVQSWDLRK</sequence>
<dbReference type="RefSeq" id="WP_183646892.1">
    <property type="nucleotide sequence ID" value="NZ_JACIJG010000001.1"/>
</dbReference>
<organism evidence="1 2">
    <name type="scientific">Brucella daejeonensis</name>
    <dbReference type="NCBI Taxonomy" id="659015"/>
    <lineage>
        <taxon>Bacteria</taxon>
        <taxon>Pseudomonadati</taxon>
        <taxon>Pseudomonadota</taxon>
        <taxon>Alphaproteobacteria</taxon>
        <taxon>Hyphomicrobiales</taxon>
        <taxon>Brucellaceae</taxon>
        <taxon>Brucella/Ochrobactrum group</taxon>
        <taxon>Brucella</taxon>
    </lineage>
</organism>
<gene>
    <name evidence="1" type="ORF">FHS76_000253</name>
</gene>
<comment type="caution">
    <text evidence="1">The sequence shown here is derived from an EMBL/GenBank/DDBJ whole genome shotgun (WGS) entry which is preliminary data.</text>
</comment>
<dbReference type="PANTHER" id="PTHR39166:SF1">
    <property type="entry name" value="BLL1166 PROTEIN"/>
    <property type="match status" value="1"/>
</dbReference>
<name>A0A7W9ATP7_9HYPH</name>
<keyword evidence="2" id="KW-1185">Reference proteome</keyword>
<evidence type="ECO:0000313" key="1">
    <source>
        <dbReference type="EMBL" id="MBB5700415.1"/>
    </source>
</evidence>
<accession>A0A7W9ATP7</accession>
<proteinExistence type="predicted"/>
<dbReference type="PANTHER" id="PTHR39166">
    <property type="entry name" value="BLL1166 PROTEIN"/>
    <property type="match status" value="1"/>
</dbReference>